<dbReference type="EMBL" id="JAWDJX010000056">
    <property type="protein sequence ID" value="KAK3047821.1"/>
    <property type="molecule type" value="Genomic_DNA"/>
</dbReference>
<dbReference type="GO" id="GO:0050660">
    <property type="term" value="F:flavin adenine dinucleotide binding"/>
    <property type="evidence" value="ECO:0007669"/>
    <property type="project" value="TreeGrafter"/>
</dbReference>
<comment type="caution">
    <text evidence="7">The sequence shown here is derived from an EMBL/GenBank/DDBJ whole genome shotgun (WGS) entry which is preliminary data.</text>
</comment>
<feature type="compositionally biased region" description="Basic and acidic residues" evidence="5">
    <location>
        <begin position="114"/>
        <end position="126"/>
    </location>
</feature>
<feature type="region of interest" description="Disordered" evidence="5">
    <location>
        <begin position="89"/>
        <end position="126"/>
    </location>
</feature>
<dbReference type="Pfam" id="PF07992">
    <property type="entry name" value="Pyr_redox_2"/>
    <property type="match status" value="1"/>
</dbReference>
<dbReference type="PANTHER" id="PTHR43735">
    <property type="entry name" value="APOPTOSIS-INDUCING FACTOR 1"/>
    <property type="match status" value="1"/>
</dbReference>
<organism evidence="7 8">
    <name type="scientific">Extremus antarcticus</name>
    <dbReference type="NCBI Taxonomy" id="702011"/>
    <lineage>
        <taxon>Eukaryota</taxon>
        <taxon>Fungi</taxon>
        <taxon>Dikarya</taxon>
        <taxon>Ascomycota</taxon>
        <taxon>Pezizomycotina</taxon>
        <taxon>Dothideomycetes</taxon>
        <taxon>Dothideomycetidae</taxon>
        <taxon>Mycosphaerellales</taxon>
        <taxon>Extremaceae</taxon>
        <taxon>Extremus</taxon>
    </lineage>
</organism>
<dbReference type="PRINTS" id="PR00368">
    <property type="entry name" value="FADPNR"/>
</dbReference>
<evidence type="ECO:0000313" key="7">
    <source>
        <dbReference type="EMBL" id="KAK3047821.1"/>
    </source>
</evidence>
<feature type="region of interest" description="Disordered" evidence="5">
    <location>
        <begin position="158"/>
        <end position="188"/>
    </location>
</feature>
<dbReference type="Proteomes" id="UP001271007">
    <property type="component" value="Unassembled WGS sequence"/>
</dbReference>
<protein>
    <recommendedName>
        <fullName evidence="6">FAD/NAD(P)-binding domain-containing protein</fullName>
    </recommendedName>
</protein>
<keyword evidence="4" id="KW-0560">Oxidoreductase</keyword>
<comment type="similarity">
    <text evidence="1">Belongs to the FAD-dependent oxidoreductase family.</text>
</comment>
<feature type="compositionally biased region" description="Low complexity" evidence="5">
    <location>
        <begin position="34"/>
        <end position="48"/>
    </location>
</feature>
<dbReference type="InterPro" id="IPR036188">
    <property type="entry name" value="FAD/NAD-bd_sf"/>
</dbReference>
<evidence type="ECO:0000256" key="1">
    <source>
        <dbReference type="ARBA" id="ARBA00006442"/>
    </source>
</evidence>
<dbReference type="SUPFAM" id="SSF51905">
    <property type="entry name" value="FAD/NAD(P)-binding domain"/>
    <property type="match status" value="1"/>
</dbReference>
<feature type="compositionally biased region" description="Polar residues" evidence="5">
    <location>
        <begin position="89"/>
        <end position="113"/>
    </location>
</feature>
<keyword evidence="8" id="KW-1185">Reference proteome</keyword>
<dbReference type="InterPro" id="IPR023753">
    <property type="entry name" value="FAD/NAD-binding_dom"/>
</dbReference>
<dbReference type="PRINTS" id="PR00411">
    <property type="entry name" value="PNDRDTASEI"/>
</dbReference>
<keyword evidence="2" id="KW-0285">Flavoprotein</keyword>
<proteinExistence type="inferred from homology"/>
<evidence type="ECO:0000313" key="8">
    <source>
        <dbReference type="Proteomes" id="UP001271007"/>
    </source>
</evidence>
<accession>A0AAJ0D787</accession>
<dbReference type="GO" id="GO:0005737">
    <property type="term" value="C:cytoplasm"/>
    <property type="evidence" value="ECO:0007669"/>
    <property type="project" value="TreeGrafter"/>
</dbReference>
<reference evidence="7" key="1">
    <citation type="submission" date="2023-04" db="EMBL/GenBank/DDBJ databases">
        <title>Black Yeasts Isolated from many extreme environments.</title>
        <authorList>
            <person name="Coleine C."/>
            <person name="Stajich J.E."/>
            <person name="Selbmann L."/>
        </authorList>
    </citation>
    <scope>NUCLEOTIDE SEQUENCE</scope>
    <source>
        <strain evidence="7">CCFEE 5312</strain>
    </source>
</reference>
<feature type="compositionally biased region" description="Polar residues" evidence="5">
    <location>
        <begin position="49"/>
        <end position="58"/>
    </location>
</feature>
<dbReference type="GO" id="GO:0004174">
    <property type="term" value="F:electron-transferring-flavoprotein dehydrogenase activity"/>
    <property type="evidence" value="ECO:0007669"/>
    <property type="project" value="TreeGrafter"/>
</dbReference>
<name>A0AAJ0D787_9PEZI</name>
<feature type="region of interest" description="Disordered" evidence="5">
    <location>
        <begin position="20"/>
        <end position="73"/>
    </location>
</feature>
<feature type="domain" description="FAD/NAD(P)-binding" evidence="6">
    <location>
        <begin position="203"/>
        <end position="535"/>
    </location>
</feature>
<dbReference type="Gene3D" id="3.50.50.100">
    <property type="match status" value="1"/>
</dbReference>
<evidence type="ECO:0000256" key="5">
    <source>
        <dbReference type="SAM" id="MobiDB-lite"/>
    </source>
</evidence>
<gene>
    <name evidence="7" type="ORF">LTR09_010796</name>
</gene>
<evidence type="ECO:0000256" key="3">
    <source>
        <dbReference type="ARBA" id="ARBA00022827"/>
    </source>
</evidence>
<keyword evidence="3" id="KW-0274">FAD</keyword>
<evidence type="ECO:0000259" key="6">
    <source>
        <dbReference type="Pfam" id="PF07992"/>
    </source>
</evidence>
<dbReference type="AlphaFoldDB" id="A0AAJ0D787"/>
<evidence type="ECO:0000256" key="2">
    <source>
        <dbReference type="ARBA" id="ARBA00022630"/>
    </source>
</evidence>
<sequence length="634" mass="68990">MFPVETLPAHYVEERVAAEKARRLAEQQQEEAMRQQGQAQAQSQAQQQTISKTPTPASVAQALQAPTSRPGPSVLANIFQGFVRSRKYTSTPPSVASSCVPSRAQTPMVQTRTPEQEKSEAEALADKRDMGITLSFIWQRDDPPKGRRYSKRRCESLKMYSQQERPASGAQQPRRTSNTAPRKTSGHVRISKVPTGLGAEPLNIVVLGASYAGLAVAHRFLDHTINQLRITSSAPNYRLIVVSPSTHLYWNVAAPRALVSPDLLNDDQLFIPIEQALHRHRAHNPSIVQGEAIALDTSARTVTVELIGSTAQKLASQINKRKSVVGIPLDLKVQTIAYHALIIATGSSAQSELLSLHGPHLHTLGALNAFHARLEAAECIVVSGGGCSGVEVAGQLAAHLKKRRTKPPTRVVLISGADSCLPTQPKANVSTKAQRQLEKLGVEVIHNVRVLAAKEDYSPTGQTRVRLSSGSSILADLYIPCSGTSPNTSFLPTTMKDKHGYIRTNASTLRVDEAVAGTNVYAIGDCASYSRNCLQDVYSAVPTLMQNLLNDLLAHEYRLASPHGGNQAEIDALVDDVYEQRPRDTMVVPIGRFGGVGYLRDMVVPSAVAHWLKGRDFLVKRTRRVAEEGRSPYG</sequence>
<feature type="compositionally biased region" description="Polar residues" evidence="5">
    <location>
        <begin position="159"/>
        <end position="182"/>
    </location>
</feature>
<dbReference type="PANTHER" id="PTHR43735:SF3">
    <property type="entry name" value="FERROPTOSIS SUPPRESSOR PROTEIN 1"/>
    <property type="match status" value="1"/>
</dbReference>
<evidence type="ECO:0000256" key="4">
    <source>
        <dbReference type="ARBA" id="ARBA00023002"/>
    </source>
</evidence>